<feature type="compositionally biased region" description="Polar residues" evidence="1">
    <location>
        <begin position="31"/>
        <end position="42"/>
    </location>
</feature>
<reference evidence="2" key="2">
    <citation type="submission" date="2021-04" db="EMBL/GenBank/DDBJ databases">
        <authorList>
            <person name="Podell S."/>
        </authorList>
    </citation>
    <scope>NUCLEOTIDE SEQUENCE</scope>
    <source>
        <strain evidence="2">Hildebrandi</strain>
    </source>
</reference>
<evidence type="ECO:0000313" key="2">
    <source>
        <dbReference type="EMBL" id="KAG7347579.1"/>
    </source>
</evidence>
<feature type="compositionally biased region" description="Basic and acidic residues" evidence="1">
    <location>
        <begin position="429"/>
        <end position="438"/>
    </location>
</feature>
<feature type="compositionally biased region" description="Acidic residues" evidence="1">
    <location>
        <begin position="287"/>
        <end position="311"/>
    </location>
</feature>
<feature type="region of interest" description="Disordered" evidence="1">
    <location>
        <begin position="24"/>
        <end position="43"/>
    </location>
</feature>
<feature type="region of interest" description="Disordered" evidence="1">
    <location>
        <begin position="371"/>
        <end position="400"/>
    </location>
</feature>
<dbReference type="AlphaFoldDB" id="A0A9K3PJU9"/>
<feature type="region of interest" description="Disordered" evidence="1">
    <location>
        <begin position="181"/>
        <end position="215"/>
    </location>
</feature>
<comment type="caution">
    <text evidence="2">The sequence shown here is derived from an EMBL/GenBank/DDBJ whole genome shotgun (WGS) entry which is preliminary data.</text>
</comment>
<dbReference type="OrthoDB" id="48922at2759"/>
<accession>A0A9K3PJU9</accession>
<evidence type="ECO:0000313" key="3">
    <source>
        <dbReference type="Proteomes" id="UP000693970"/>
    </source>
</evidence>
<feature type="region of interest" description="Disordered" evidence="1">
    <location>
        <begin position="429"/>
        <end position="590"/>
    </location>
</feature>
<proteinExistence type="predicted"/>
<dbReference type="Proteomes" id="UP000693970">
    <property type="component" value="Unassembled WGS sequence"/>
</dbReference>
<feature type="compositionally biased region" description="Acidic residues" evidence="1">
    <location>
        <begin position="574"/>
        <end position="583"/>
    </location>
</feature>
<feature type="compositionally biased region" description="Basic and acidic residues" evidence="1">
    <location>
        <begin position="471"/>
        <end position="481"/>
    </location>
</feature>
<reference evidence="2" key="1">
    <citation type="journal article" date="2021" name="Sci. Rep.">
        <title>Diploid genomic architecture of Nitzschia inconspicua, an elite biomass production diatom.</title>
        <authorList>
            <person name="Oliver A."/>
            <person name="Podell S."/>
            <person name="Pinowska A."/>
            <person name="Traller J.C."/>
            <person name="Smith S.R."/>
            <person name="McClure R."/>
            <person name="Beliaev A."/>
            <person name="Bohutskyi P."/>
            <person name="Hill E.A."/>
            <person name="Rabines A."/>
            <person name="Zheng H."/>
            <person name="Allen L.Z."/>
            <person name="Kuo A."/>
            <person name="Grigoriev I.V."/>
            <person name="Allen A.E."/>
            <person name="Hazlebeck D."/>
            <person name="Allen E.E."/>
        </authorList>
    </citation>
    <scope>NUCLEOTIDE SEQUENCE</scope>
    <source>
        <strain evidence="2">Hildebrandi</strain>
    </source>
</reference>
<feature type="compositionally biased region" description="Polar residues" evidence="1">
    <location>
        <begin position="201"/>
        <end position="214"/>
    </location>
</feature>
<evidence type="ECO:0000256" key="1">
    <source>
        <dbReference type="SAM" id="MobiDB-lite"/>
    </source>
</evidence>
<gene>
    <name evidence="2" type="ORF">IV203_016284</name>
</gene>
<dbReference type="EMBL" id="JAGRRH010000020">
    <property type="protein sequence ID" value="KAG7347579.1"/>
    <property type="molecule type" value="Genomic_DNA"/>
</dbReference>
<feature type="region of interest" description="Disordered" evidence="1">
    <location>
        <begin position="282"/>
        <end position="323"/>
    </location>
</feature>
<sequence length="759" mass="85767">MPKKKTNYESKGFVRRIAGSIFSSRGGEDVSSGNITNYSSVGDTKWRPRKKLFERLDGDDDDDLGSLSEEQYQNWTIKNVYSTESDAGEYKREILYERKQAAMKHRVKSSNKKRDLTAFRVKPPTKDTQAIRPEITHSASKKKLKTDVGSPFMGEQHLGESQETPFDAFGFQTQNSFASFQHDDESTSRHTMSSRHTASTKHSNPSHHTVSSDPTDFFSKEAVKLTENNLARMAAMSAASATSAHGSGNAARVPGKGKFYQFAIDEDKESTVVESNVGIPFGYRIPEEEEQESVESYDDEEYTDEEKDDSECSPGVGSQKTKVQERNLFSVKKNDFFFRDSERSHRQVDGYTKDFDTFALKKEDPIEENFAFPQNADTNCNVEDNLSDDPFFEPPLQVPVPTSIRQASAHSLSYSPSPTNQKKTLSFKSKEQFVRNERLPLSPLSNTKRSNSNRTLGLPPARQSSANQNQKRPDPDSEWKPFRHQTSFSKPDPDAKFDDFALSHKQTTVPRSNKKKRDPSFSSTFPAFDRDFAEDSSTKENPTFPKPDHRRQHEWGHSKQSMRSQKGMAFSSESENECEDDQDSFGSDGLWERSGGRVGLNKFSSTASIGGSVASYGSKRIEIDDNKSVTSFGNASTAGQSFTKPLGLPSNAIMASMLFRTHYNIDQQDVEEKIKAKEEENSKNKKARRGDIPDAVHADHDYMTNVSSFSEETSHFQETWRKPSRDLLDYFSHARTMHMDTRERLERQKAKAKAALFEA</sequence>
<keyword evidence="3" id="KW-1185">Reference proteome</keyword>
<feature type="compositionally biased region" description="Basic and acidic residues" evidence="1">
    <location>
        <begin position="528"/>
        <end position="538"/>
    </location>
</feature>
<name>A0A9K3PJU9_9STRA</name>
<feature type="compositionally biased region" description="Polar residues" evidence="1">
    <location>
        <begin position="443"/>
        <end position="455"/>
    </location>
</feature>
<feature type="compositionally biased region" description="Basic and acidic residues" evidence="1">
    <location>
        <begin position="491"/>
        <end position="502"/>
    </location>
</feature>
<protein>
    <submittedName>
        <fullName evidence="2">Uncharacterized protein</fullName>
    </submittedName>
</protein>
<feature type="compositionally biased region" description="Polar residues" evidence="1">
    <location>
        <begin position="375"/>
        <end position="384"/>
    </location>
</feature>
<organism evidence="2 3">
    <name type="scientific">Nitzschia inconspicua</name>
    <dbReference type="NCBI Taxonomy" id="303405"/>
    <lineage>
        <taxon>Eukaryota</taxon>
        <taxon>Sar</taxon>
        <taxon>Stramenopiles</taxon>
        <taxon>Ochrophyta</taxon>
        <taxon>Bacillariophyta</taxon>
        <taxon>Bacillariophyceae</taxon>
        <taxon>Bacillariophycidae</taxon>
        <taxon>Bacillariales</taxon>
        <taxon>Bacillariaceae</taxon>
        <taxon>Nitzschia</taxon>
    </lineage>
</organism>